<dbReference type="GO" id="GO:0006351">
    <property type="term" value="P:DNA-templated transcription"/>
    <property type="evidence" value="ECO:0007669"/>
    <property type="project" value="TreeGrafter"/>
</dbReference>
<dbReference type="PANTHER" id="PTHR30537">
    <property type="entry name" value="HTH-TYPE TRANSCRIPTIONAL REGULATOR"/>
    <property type="match status" value="1"/>
</dbReference>
<dbReference type="EMBL" id="DRMS01000148">
    <property type="protein sequence ID" value="HFC91886.1"/>
    <property type="molecule type" value="Genomic_DNA"/>
</dbReference>
<dbReference type="Gene3D" id="3.40.190.290">
    <property type="match status" value="1"/>
</dbReference>
<evidence type="ECO:0000313" key="3">
    <source>
        <dbReference type="EMBL" id="HFC91886.1"/>
    </source>
</evidence>
<comment type="caution">
    <text evidence="3">The sequence shown here is derived from an EMBL/GenBank/DDBJ whole genome shotgun (WGS) entry which is preliminary data.</text>
</comment>
<feature type="non-terminal residue" evidence="3">
    <location>
        <position position="1"/>
    </location>
</feature>
<dbReference type="InterPro" id="IPR058163">
    <property type="entry name" value="LysR-type_TF_proteobact-type"/>
</dbReference>
<dbReference type="GO" id="GO:0003700">
    <property type="term" value="F:DNA-binding transcription factor activity"/>
    <property type="evidence" value="ECO:0007669"/>
    <property type="project" value="TreeGrafter"/>
</dbReference>
<dbReference type="Proteomes" id="UP000885750">
    <property type="component" value="Unassembled WGS sequence"/>
</dbReference>
<reference evidence="3" key="1">
    <citation type="journal article" date="2020" name="mSystems">
        <title>Genome- and Community-Level Interaction Insights into Carbon Utilization and Element Cycling Functions of Hydrothermarchaeota in Hydrothermal Sediment.</title>
        <authorList>
            <person name="Zhou Z."/>
            <person name="Liu Y."/>
            <person name="Xu W."/>
            <person name="Pan J."/>
            <person name="Luo Z.H."/>
            <person name="Li M."/>
        </authorList>
    </citation>
    <scope>NUCLEOTIDE SEQUENCE [LARGE SCALE GENOMIC DNA]</scope>
    <source>
        <strain evidence="3">HyVt-493</strain>
    </source>
</reference>
<organism evidence="3">
    <name type="scientific">Leucothrix mucor</name>
    <dbReference type="NCBI Taxonomy" id="45248"/>
    <lineage>
        <taxon>Bacteria</taxon>
        <taxon>Pseudomonadati</taxon>
        <taxon>Pseudomonadota</taxon>
        <taxon>Gammaproteobacteria</taxon>
        <taxon>Thiotrichales</taxon>
        <taxon>Thiotrichaceae</taxon>
        <taxon>Leucothrix</taxon>
    </lineage>
</organism>
<comment type="similarity">
    <text evidence="1">Belongs to the LysR transcriptional regulatory family.</text>
</comment>
<dbReference type="SUPFAM" id="SSF53850">
    <property type="entry name" value="Periplasmic binding protein-like II"/>
    <property type="match status" value="1"/>
</dbReference>
<evidence type="ECO:0000259" key="2">
    <source>
        <dbReference type="Pfam" id="PF03466"/>
    </source>
</evidence>
<proteinExistence type="inferred from homology"/>
<accession>A0A7V2T235</accession>
<gene>
    <name evidence="3" type="ORF">ENJ51_03655</name>
</gene>
<dbReference type="PANTHER" id="PTHR30537:SF3">
    <property type="entry name" value="TRANSCRIPTIONAL REGULATORY PROTEIN"/>
    <property type="match status" value="1"/>
</dbReference>
<dbReference type="GO" id="GO:0043565">
    <property type="term" value="F:sequence-specific DNA binding"/>
    <property type="evidence" value="ECO:0007669"/>
    <property type="project" value="TreeGrafter"/>
</dbReference>
<sequence length="176" mass="20147">YHQYPHINLILNVSSNVANLTKGEADIAIRLFRPKDANLVVKNLGHLLLGLYSSSDYIKRYGLPANESELKHHRIISYGDQLSTLPENQWLIEHSEPSSFVLRSDNTTTRLRATIFGVGISIQPHIFCPINPELVPIFEQVELPSHKVWMVYHNDLRHLGRIRAVVEFLTTAFQLQ</sequence>
<dbReference type="Pfam" id="PF03466">
    <property type="entry name" value="LysR_substrate"/>
    <property type="match status" value="1"/>
</dbReference>
<evidence type="ECO:0000256" key="1">
    <source>
        <dbReference type="ARBA" id="ARBA00009437"/>
    </source>
</evidence>
<feature type="domain" description="LysR substrate-binding" evidence="2">
    <location>
        <begin position="2"/>
        <end position="173"/>
    </location>
</feature>
<protein>
    <recommendedName>
        <fullName evidence="2">LysR substrate-binding domain-containing protein</fullName>
    </recommendedName>
</protein>
<name>A0A7V2T235_LEUMU</name>
<dbReference type="InterPro" id="IPR005119">
    <property type="entry name" value="LysR_subst-bd"/>
</dbReference>
<dbReference type="AlphaFoldDB" id="A0A7V2T235"/>